<keyword evidence="1" id="KW-0732">Signal</keyword>
<proteinExistence type="predicted"/>
<keyword evidence="3" id="KW-1185">Reference proteome</keyword>
<sequence length="296" mass="32850">MSLSRSILTTFSLFLSVNALTCPSTTFQIPNEAVCLYPFPTLLNYLDAILACNSVGGTVAKVQNVFENNLLFTYSSQYFNVSQQFIGVQRTTLGTYIYEDNTPLTYQNWDQDEPKSSGNCVLLDSLTLKWKATDCAQPRPFFCTIGATKCDNGWSYFAKTDSCYYVQPYTGSIYSFQEAETACVNMGVGTHLVSIHSLEEDDFVYNLVPRAIIDSSSDCEKVYVWIGLNGGNGKIGSGAWTDHSPVDYGLWPTGSGYWGMPKASTGSQYCDGLQYDYYSTILGHQFGRFVCKRSAT</sequence>
<evidence type="ECO:0000256" key="1">
    <source>
        <dbReference type="SAM" id="SignalP"/>
    </source>
</evidence>
<dbReference type="Pfam" id="PF00059">
    <property type="entry name" value="Lectin_C"/>
    <property type="match status" value="2"/>
</dbReference>
<dbReference type="PROSITE" id="PS50041">
    <property type="entry name" value="C_TYPE_LECTIN_2"/>
    <property type="match status" value="2"/>
</dbReference>
<feature type="chain" id="PRO_5042005016" evidence="1">
    <location>
        <begin position="20"/>
        <end position="296"/>
    </location>
</feature>
<organism evidence="3 4">
    <name type="scientific">Mesorhabditis belari</name>
    <dbReference type="NCBI Taxonomy" id="2138241"/>
    <lineage>
        <taxon>Eukaryota</taxon>
        <taxon>Metazoa</taxon>
        <taxon>Ecdysozoa</taxon>
        <taxon>Nematoda</taxon>
        <taxon>Chromadorea</taxon>
        <taxon>Rhabditida</taxon>
        <taxon>Rhabditina</taxon>
        <taxon>Rhabditomorpha</taxon>
        <taxon>Rhabditoidea</taxon>
        <taxon>Rhabditidae</taxon>
        <taxon>Mesorhabditinae</taxon>
        <taxon>Mesorhabditis</taxon>
    </lineage>
</organism>
<evidence type="ECO:0000259" key="2">
    <source>
        <dbReference type="PROSITE" id="PS50041"/>
    </source>
</evidence>
<dbReference type="PANTHER" id="PTHR22803">
    <property type="entry name" value="MANNOSE, PHOSPHOLIPASE, LECTIN RECEPTOR RELATED"/>
    <property type="match status" value="1"/>
</dbReference>
<dbReference type="InterPro" id="IPR016186">
    <property type="entry name" value="C-type_lectin-like/link_sf"/>
</dbReference>
<feature type="domain" description="C-type lectin" evidence="2">
    <location>
        <begin position="159"/>
        <end position="292"/>
    </location>
</feature>
<dbReference type="InterPro" id="IPR050111">
    <property type="entry name" value="C-type_lectin/snaclec_domain"/>
</dbReference>
<evidence type="ECO:0000313" key="3">
    <source>
        <dbReference type="Proteomes" id="UP000887575"/>
    </source>
</evidence>
<protein>
    <submittedName>
        <fullName evidence="4">C-type lectin domain-containing protein</fullName>
    </submittedName>
</protein>
<evidence type="ECO:0000313" key="4">
    <source>
        <dbReference type="WBParaSite" id="MBELARI_LOCUS4069"/>
    </source>
</evidence>
<dbReference type="WBParaSite" id="MBELARI_LOCUS4069">
    <property type="protein sequence ID" value="MBELARI_LOCUS4069"/>
    <property type="gene ID" value="MBELARI_LOCUS4069"/>
</dbReference>
<dbReference type="InterPro" id="IPR001304">
    <property type="entry name" value="C-type_lectin-like"/>
</dbReference>
<dbReference type="Gene3D" id="3.10.100.10">
    <property type="entry name" value="Mannose-Binding Protein A, subunit A"/>
    <property type="match status" value="2"/>
</dbReference>
<name>A0AAF3FAW6_9BILA</name>
<accession>A0AAF3FAW6</accession>
<dbReference type="SMART" id="SM00034">
    <property type="entry name" value="CLECT"/>
    <property type="match status" value="2"/>
</dbReference>
<dbReference type="Proteomes" id="UP000887575">
    <property type="component" value="Unassembled WGS sequence"/>
</dbReference>
<dbReference type="InterPro" id="IPR016187">
    <property type="entry name" value="CTDL_fold"/>
</dbReference>
<feature type="signal peptide" evidence="1">
    <location>
        <begin position="1"/>
        <end position="19"/>
    </location>
</feature>
<feature type="domain" description="C-type lectin" evidence="2">
    <location>
        <begin position="31"/>
        <end position="144"/>
    </location>
</feature>
<dbReference type="AlphaFoldDB" id="A0AAF3FAW6"/>
<dbReference type="SUPFAM" id="SSF56436">
    <property type="entry name" value="C-type lectin-like"/>
    <property type="match status" value="2"/>
</dbReference>
<reference evidence="4" key="1">
    <citation type="submission" date="2024-02" db="UniProtKB">
        <authorList>
            <consortium name="WormBaseParasite"/>
        </authorList>
    </citation>
    <scope>IDENTIFICATION</scope>
</reference>